<organism evidence="2 3">
    <name type="scientific">Amanita muscaria (strain Koide BX008)</name>
    <dbReference type="NCBI Taxonomy" id="946122"/>
    <lineage>
        <taxon>Eukaryota</taxon>
        <taxon>Fungi</taxon>
        <taxon>Dikarya</taxon>
        <taxon>Basidiomycota</taxon>
        <taxon>Agaricomycotina</taxon>
        <taxon>Agaricomycetes</taxon>
        <taxon>Agaricomycetidae</taxon>
        <taxon>Agaricales</taxon>
        <taxon>Pluteineae</taxon>
        <taxon>Amanitaceae</taxon>
        <taxon>Amanita</taxon>
    </lineage>
</organism>
<dbReference type="HOGENOM" id="CLU_2867191_0_0_1"/>
<keyword evidence="3" id="KW-1185">Reference proteome</keyword>
<evidence type="ECO:0000313" key="2">
    <source>
        <dbReference type="EMBL" id="KIL56161.1"/>
    </source>
</evidence>
<sequence length="64" mass="7543">MTDPPFRPLRWVHEFGNVQKWPAPKYGNIQKWPVNMKMASLNSTPNSHRDYTTENRDDIDTEIA</sequence>
<reference evidence="2 3" key="1">
    <citation type="submission" date="2014-04" db="EMBL/GenBank/DDBJ databases">
        <title>Evolutionary Origins and Diversification of the Mycorrhizal Mutualists.</title>
        <authorList>
            <consortium name="DOE Joint Genome Institute"/>
            <consortium name="Mycorrhizal Genomics Consortium"/>
            <person name="Kohler A."/>
            <person name="Kuo A."/>
            <person name="Nagy L.G."/>
            <person name="Floudas D."/>
            <person name="Copeland A."/>
            <person name="Barry K.W."/>
            <person name="Cichocki N."/>
            <person name="Veneault-Fourrey C."/>
            <person name="LaButti K."/>
            <person name="Lindquist E.A."/>
            <person name="Lipzen A."/>
            <person name="Lundell T."/>
            <person name="Morin E."/>
            <person name="Murat C."/>
            <person name="Riley R."/>
            <person name="Ohm R."/>
            <person name="Sun H."/>
            <person name="Tunlid A."/>
            <person name="Henrissat B."/>
            <person name="Grigoriev I.V."/>
            <person name="Hibbett D.S."/>
            <person name="Martin F."/>
        </authorList>
    </citation>
    <scope>NUCLEOTIDE SEQUENCE [LARGE SCALE GENOMIC DNA]</scope>
    <source>
        <strain evidence="2 3">Koide BX008</strain>
    </source>
</reference>
<dbReference type="Proteomes" id="UP000054549">
    <property type="component" value="Unassembled WGS sequence"/>
</dbReference>
<dbReference type="EMBL" id="KN818441">
    <property type="protein sequence ID" value="KIL56161.1"/>
    <property type="molecule type" value="Genomic_DNA"/>
</dbReference>
<protein>
    <submittedName>
        <fullName evidence="2">Uncharacterized protein</fullName>
    </submittedName>
</protein>
<evidence type="ECO:0000313" key="3">
    <source>
        <dbReference type="Proteomes" id="UP000054549"/>
    </source>
</evidence>
<feature type="region of interest" description="Disordered" evidence="1">
    <location>
        <begin position="40"/>
        <end position="64"/>
    </location>
</feature>
<dbReference type="InParanoid" id="A0A0C2WHP1"/>
<gene>
    <name evidence="2" type="ORF">M378DRAFT_17308</name>
</gene>
<accession>A0A0C2WHP1</accession>
<dbReference type="AlphaFoldDB" id="A0A0C2WHP1"/>
<feature type="compositionally biased region" description="Basic and acidic residues" evidence="1">
    <location>
        <begin position="47"/>
        <end position="58"/>
    </location>
</feature>
<evidence type="ECO:0000256" key="1">
    <source>
        <dbReference type="SAM" id="MobiDB-lite"/>
    </source>
</evidence>
<name>A0A0C2WHP1_AMAMK</name>
<proteinExistence type="predicted"/>